<dbReference type="GO" id="GO:0000719">
    <property type="term" value="P:photoreactive repair"/>
    <property type="evidence" value="ECO:0007669"/>
    <property type="project" value="TreeGrafter"/>
</dbReference>
<evidence type="ECO:0000256" key="1">
    <source>
        <dbReference type="ARBA" id="ARBA00001932"/>
    </source>
</evidence>
<proteinExistence type="inferred from homology"/>
<evidence type="ECO:0000313" key="16">
    <source>
        <dbReference type="Proteomes" id="UP000095200"/>
    </source>
</evidence>
<evidence type="ECO:0000256" key="12">
    <source>
        <dbReference type="ARBA" id="ARBA00031671"/>
    </source>
</evidence>
<evidence type="ECO:0000256" key="10">
    <source>
        <dbReference type="ARBA" id="ARBA00023204"/>
    </source>
</evidence>
<dbReference type="InterPro" id="IPR008148">
    <property type="entry name" value="DNA_photolyase_2"/>
</dbReference>
<dbReference type="PANTHER" id="PTHR10211:SF0">
    <property type="entry name" value="DEOXYRIBODIPYRIMIDINE PHOTO-LYASE"/>
    <property type="match status" value="1"/>
</dbReference>
<dbReference type="NCBIfam" id="TIGR00591">
    <property type="entry name" value="phr2"/>
    <property type="match status" value="1"/>
</dbReference>
<keyword evidence="9" id="KW-0238">DNA-binding</keyword>
<evidence type="ECO:0000256" key="3">
    <source>
        <dbReference type="ARBA" id="ARBA00006409"/>
    </source>
</evidence>
<evidence type="ECO:0000256" key="2">
    <source>
        <dbReference type="ARBA" id="ARBA00001974"/>
    </source>
</evidence>
<reference evidence="16" key="1">
    <citation type="submission" date="2016-06" db="EMBL/GenBank/DDBJ databases">
        <title>Draft genome sequence of Desulfoplanes formicivorans strain Pf12B.</title>
        <authorList>
            <person name="Watanabe M."/>
            <person name="Kojima H."/>
            <person name="Fukui M."/>
        </authorList>
    </citation>
    <scope>NUCLEOTIDE SEQUENCE [LARGE SCALE GENOMIC DNA]</scope>
    <source>
        <strain evidence="16">Pf12B</strain>
    </source>
</reference>
<keyword evidence="7" id="KW-0227">DNA damage</keyword>
<dbReference type="PANTHER" id="PTHR10211">
    <property type="entry name" value="DEOXYRIBODIPYRIMIDINE PHOTOLYASE"/>
    <property type="match status" value="1"/>
</dbReference>
<keyword evidence="6" id="KW-0285">Flavoprotein</keyword>
<sequence length="449" mass="51399">MMAAVHPDRIRRLNQAVQGAGPVVYWMSRDQRVDDNWALIHAADMARQARVPLHILFCLTGSFGEACIRQYDFMMQGLVETWARARERGLCLRIRPGHPPDVVRSFARACNAGLVVTDFDPLRIKQEWKRELLQHLDIPVHEVDAHNIVPVWRVSDKQEYAARTIRPRIQRLLAEFLEPFPVWEALPEQDIPCVEPDGEDLMAGLEVDRTVLPVAGITPGYTGGMDRMHAFMAHGLDRYDRASRDPNANGLSRLSPWLHFGQIAAQRVVLEAVASPRTQGQQAFLEQIIIRRELADNYCLHNPHYDSLEGIPAWGRATLDKHRHDVREYVYSTDALEKAATHDSLWNAAQQEMRRTGIMHGYMRMYWAKKILEWSKTPEDALATAIRLNDRYGLDGRDPNGYVGVLWSMGGLHDRPWKERPVFGTVRFMSADGCKRKFDVHEYIGNNSP</sequence>
<dbReference type="SUPFAM" id="SSF48173">
    <property type="entry name" value="Cryptochrome/photolyase FAD-binding domain"/>
    <property type="match status" value="1"/>
</dbReference>
<evidence type="ECO:0000256" key="11">
    <source>
        <dbReference type="ARBA" id="ARBA00023239"/>
    </source>
</evidence>
<dbReference type="EMBL" id="BDFE01000009">
    <property type="protein sequence ID" value="GAU08172.1"/>
    <property type="molecule type" value="Genomic_DNA"/>
</dbReference>
<dbReference type="InterPro" id="IPR036155">
    <property type="entry name" value="Crypto/Photolyase_N_sf"/>
</dbReference>
<dbReference type="InterPro" id="IPR014729">
    <property type="entry name" value="Rossmann-like_a/b/a_fold"/>
</dbReference>
<dbReference type="RefSeq" id="WP_369689584.1">
    <property type="nucleotide sequence ID" value="NZ_BDFE01000009.1"/>
</dbReference>
<dbReference type="Gene3D" id="1.25.40.80">
    <property type="match status" value="1"/>
</dbReference>
<comment type="caution">
    <text evidence="15">The sequence shown here is derived from an EMBL/GenBank/DDBJ whole genome shotgun (WGS) entry which is preliminary data.</text>
</comment>
<dbReference type="Gene3D" id="1.10.579.10">
    <property type="entry name" value="DNA Cyclobutane Dipyrimidine Photolyase, subunit A, domain 3"/>
    <property type="match status" value="1"/>
</dbReference>
<evidence type="ECO:0000259" key="14">
    <source>
        <dbReference type="PROSITE" id="PS51645"/>
    </source>
</evidence>
<keyword evidence="10" id="KW-0234">DNA repair</keyword>
<dbReference type="InterPro" id="IPR036134">
    <property type="entry name" value="Crypto/Photolyase_FAD-like_sf"/>
</dbReference>
<keyword evidence="8" id="KW-0274">FAD</keyword>
<evidence type="ECO:0000313" key="15">
    <source>
        <dbReference type="EMBL" id="GAU08172.1"/>
    </source>
</evidence>
<dbReference type="FunFam" id="1.10.579.10:FF:000002">
    <property type="entry name" value="Deoxyribodipyrimidine photolyase"/>
    <property type="match status" value="1"/>
</dbReference>
<gene>
    <name evidence="15" type="ORF">DPF_0875</name>
</gene>
<accession>A0A194ADL4</accession>
<dbReference type="PROSITE" id="PS51645">
    <property type="entry name" value="PHR_CRY_ALPHA_BETA"/>
    <property type="match status" value="1"/>
</dbReference>
<feature type="domain" description="Photolyase/cryptochrome alpha/beta" evidence="14">
    <location>
        <begin position="21"/>
        <end position="151"/>
    </location>
</feature>
<dbReference type="SUPFAM" id="SSF52425">
    <property type="entry name" value="Cryptochrome/photolyase, N-terminal domain"/>
    <property type="match status" value="1"/>
</dbReference>
<protein>
    <recommendedName>
        <fullName evidence="5">Deoxyribodipyrimidine photo-lyase</fullName>
        <ecNumber evidence="4">4.1.99.3</ecNumber>
    </recommendedName>
    <alternativeName>
        <fullName evidence="12">DNA photolyase</fullName>
    </alternativeName>
</protein>
<dbReference type="GO" id="GO:0003677">
    <property type="term" value="F:DNA binding"/>
    <property type="evidence" value="ECO:0007669"/>
    <property type="project" value="UniProtKB-KW"/>
</dbReference>
<dbReference type="GO" id="GO:0003904">
    <property type="term" value="F:deoxyribodipyrimidine photo-lyase activity"/>
    <property type="evidence" value="ECO:0007669"/>
    <property type="project" value="UniProtKB-EC"/>
</dbReference>
<dbReference type="Proteomes" id="UP000095200">
    <property type="component" value="Unassembled WGS sequence"/>
</dbReference>
<dbReference type="AlphaFoldDB" id="A0A194ADL4"/>
<organism evidence="15 16">
    <name type="scientific">Desulfoplanes formicivorans</name>
    <dbReference type="NCBI Taxonomy" id="1592317"/>
    <lineage>
        <taxon>Bacteria</taxon>
        <taxon>Pseudomonadati</taxon>
        <taxon>Thermodesulfobacteriota</taxon>
        <taxon>Desulfovibrionia</taxon>
        <taxon>Desulfovibrionales</taxon>
        <taxon>Desulfoplanaceae</taxon>
        <taxon>Desulfoplanes</taxon>
    </lineage>
</organism>
<evidence type="ECO:0000256" key="6">
    <source>
        <dbReference type="ARBA" id="ARBA00022630"/>
    </source>
</evidence>
<evidence type="ECO:0000256" key="9">
    <source>
        <dbReference type="ARBA" id="ARBA00023125"/>
    </source>
</evidence>
<evidence type="ECO:0000256" key="5">
    <source>
        <dbReference type="ARBA" id="ARBA00014046"/>
    </source>
</evidence>
<dbReference type="Pfam" id="PF00875">
    <property type="entry name" value="DNA_photolyase"/>
    <property type="match status" value="1"/>
</dbReference>
<dbReference type="Gene3D" id="3.40.50.620">
    <property type="entry name" value="HUPs"/>
    <property type="match status" value="1"/>
</dbReference>
<keyword evidence="16" id="KW-1185">Reference proteome</keyword>
<comment type="catalytic activity">
    <reaction evidence="13">
        <text>cyclobutadipyrimidine (in DNA) = 2 pyrimidine residues (in DNA).</text>
        <dbReference type="EC" id="4.1.99.3"/>
    </reaction>
</comment>
<name>A0A194ADL4_9BACT</name>
<dbReference type="STRING" id="1592317.DPF_0875"/>
<comment type="cofactor">
    <cofactor evidence="1">
        <name>(6R)-5,10-methylene-5,6,7,8-tetrahydrofolate</name>
        <dbReference type="ChEBI" id="CHEBI:15636"/>
    </cofactor>
</comment>
<dbReference type="InterPro" id="IPR052219">
    <property type="entry name" value="Photolyase_Class-2"/>
</dbReference>
<keyword evidence="11 15" id="KW-0456">Lyase</keyword>
<dbReference type="FunFam" id="3.40.50.620:FF:000110">
    <property type="entry name" value="Deoxyribodipyrimidine photolyase"/>
    <property type="match status" value="1"/>
</dbReference>
<comment type="cofactor">
    <cofactor evidence="2">
        <name>FAD</name>
        <dbReference type="ChEBI" id="CHEBI:57692"/>
    </cofactor>
</comment>
<dbReference type="EC" id="4.1.99.3" evidence="4"/>
<comment type="similarity">
    <text evidence="3">Belongs to the DNA photolyase class-2 family.</text>
</comment>
<dbReference type="InterPro" id="IPR006050">
    <property type="entry name" value="DNA_photolyase_N"/>
</dbReference>
<evidence type="ECO:0000256" key="8">
    <source>
        <dbReference type="ARBA" id="ARBA00022827"/>
    </source>
</evidence>
<evidence type="ECO:0000256" key="4">
    <source>
        <dbReference type="ARBA" id="ARBA00013149"/>
    </source>
</evidence>
<evidence type="ECO:0000256" key="7">
    <source>
        <dbReference type="ARBA" id="ARBA00022763"/>
    </source>
</evidence>
<evidence type="ECO:0000256" key="13">
    <source>
        <dbReference type="ARBA" id="ARBA00033999"/>
    </source>
</evidence>